<dbReference type="Pfam" id="PF10824">
    <property type="entry name" value="T7SS_ESX_EspC"/>
    <property type="match status" value="1"/>
</dbReference>
<evidence type="ECO:0000313" key="2">
    <source>
        <dbReference type="Proteomes" id="UP000433406"/>
    </source>
</evidence>
<organism evidence="1 2">
    <name type="scientific">Nocardioides marmotae</name>
    <dbReference type="NCBI Taxonomy" id="2663857"/>
    <lineage>
        <taxon>Bacteria</taxon>
        <taxon>Bacillati</taxon>
        <taxon>Actinomycetota</taxon>
        <taxon>Actinomycetes</taxon>
        <taxon>Propionibacteriales</taxon>
        <taxon>Nocardioidaceae</taxon>
        <taxon>Nocardioides</taxon>
    </lineage>
</organism>
<name>A0A6I3JFW0_9ACTN</name>
<evidence type="ECO:0008006" key="3">
    <source>
        <dbReference type="Google" id="ProtNLM"/>
    </source>
</evidence>
<keyword evidence="2" id="KW-1185">Reference proteome</keyword>
<gene>
    <name evidence="1" type="ORF">GGQ22_18960</name>
</gene>
<comment type="caution">
    <text evidence="1">The sequence shown here is derived from an EMBL/GenBank/DDBJ whole genome shotgun (WGS) entry which is preliminary data.</text>
</comment>
<proteinExistence type="predicted"/>
<reference evidence="1 2" key="1">
    <citation type="submission" date="2019-10" db="EMBL/GenBank/DDBJ databases">
        <title>Nocardioides novel species isolated from the excrement of Marmot.</title>
        <authorList>
            <person name="Zhang G."/>
        </authorList>
    </citation>
    <scope>NUCLEOTIDE SEQUENCE [LARGE SCALE GENOMIC DNA]</scope>
    <source>
        <strain evidence="2">zg-579</strain>
    </source>
</reference>
<dbReference type="Proteomes" id="UP000433406">
    <property type="component" value="Unassembled WGS sequence"/>
</dbReference>
<dbReference type="RefSeq" id="WP_154616880.1">
    <property type="nucleotide sequence ID" value="NZ_CP053660.1"/>
</dbReference>
<dbReference type="EMBL" id="WLCI01000019">
    <property type="protein sequence ID" value="MTB97154.1"/>
    <property type="molecule type" value="Genomic_DNA"/>
</dbReference>
<sequence length="103" mass="10420">MSSEEIKVVTESMRTHAGQVEQLAVSAYEGVQVGGDMALDGEAFGVLCGFIGTALVPAQLTGVSATGAAVGSLAATGLQVRAAAKIFEEADEVIASVMDKFKG</sequence>
<dbReference type="GO" id="GO:0009306">
    <property type="term" value="P:protein secretion"/>
    <property type="evidence" value="ECO:0007669"/>
    <property type="project" value="InterPro"/>
</dbReference>
<evidence type="ECO:0000313" key="1">
    <source>
        <dbReference type="EMBL" id="MTB97154.1"/>
    </source>
</evidence>
<dbReference type="AlphaFoldDB" id="A0A6I3JFW0"/>
<dbReference type="InterPro" id="IPR022536">
    <property type="entry name" value="EspC"/>
</dbReference>
<accession>A0A6I3JFW0</accession>
<protein>
    <recommendedName>
        <fullName evidence="3">ESX-1 secretion-associated protein</fullName>
    </recommendedName>
</protein>